<evidence type="ECO:0000256" key="1">
    <source>
        <dbReference type="SAM" id="MobiDB-lite"/>
    </source>
</evidence>
<organism evidence="2">
    <name type="scientific">Oryza glumipatula</name>
    <dbReference type="NCBI Taxonomy" id="40148"/>
    <lineage>
        <taxon>Eukaryota</taxon>
        <taxon>Viridiplantae</taxon>
        <taxon>Streptophyta</taxon>
        <taxon>Embryophyta</taxon>
        <taxon>Tracheophyta</taxon>
        <taxon>Spermatophyta</taxon>
        <taxon>Magnoliopsida</taxon>
        <taxon>Liliopsida</taxon>
        <taxon>Poales</taxon>
        <taxon>Poaceae</taxon>
        <taxon>BOP clade</taxon>
        <taxon>Oryzoideae</taxon>
        <taxon>Oryzeae</taxon>
        <taxon>Oryzinae</taxon>
        <taxon>Oryza</taxon>
    </lineage>
</organism>
<dbReference type="EnsemblPlants" id="OGLUM02G10860.1">
    <property type="protein sequence ID" value="OGLUM02G10860.1"/>
    <property type="gene ID" value="OGLUM02G10860"/>
</dbReference>
<dbReference type="Gramene" id="OGLUM02G10860.1">
    <property type="protein sequence ID" value="OGLUM02G10860.1"/>
    <property type="gene ID" value="OGLUM02G10860"/>
</dbReference>
<name>A0A0D9YQ04_9ORYZ</name>
<accession>A0A0D9YQ04</accession>
<sequence length="164" mass="17845">MGRTLLCCGPTSPASSQPNPASQRPIPSRRASPQRRRLLPYTRPRRRRSGDLVSSQHRIHLSYISAVHLGPHPPPPFAGEHPATSTATGVSHTQLRTTANRRYVTCRSPSPVRTILTAVVVVVALLLLRLHTTSATSEPPTTNVSWSVILFGARSGGVVCWFCI</sequence>
<dbReference type="HOGENOM" id="CLU_1621578_0_0_1"/>
<reference evidence="2" key="2">
    <citation type="submission" date="2018-05" db="EMBL/GenBank/DDBJ databases">
        <title>OgluRS3 (Oryza glumaepatula Reference Sequence Version 3).</title>
        <authorList>
            <person name="Zhang J."/>
            <person name="Kudrna D."/>
            <person name="Lee S."/>
            <person name="Talag J."/>
            <person name="Welchert J."/>
            <person name="Wing R.A."/>
        </authorList>
    </citation>
    <scope>NUCLEOTIDE SEQUENCE [LARGE SCALE GENOMIC DNA]</scope>
</reference>
<feature type="region of interest" description="Disordered" evidence="1">
    <location>
        <begin position="1"/>
        <end position="55"/>
    </location>
</feature>
<feature type="compositionally biased region" description="Basic residues" evidence="1">
    <location>
        <begin position="32"/>
        <end position="48"/>
    </location>
</feature>
<dbReference type="Proteomes" id="UP000026961">
    <property type="component" value="Chromosome 2"/>
</dbReference>
<feature type="compositionally biased region" description="Low complexity" evidence="1">
    <location>
        <begin position="10"/>
        <end position="23"/>
    </location>
</feature>
<protein>
    <submittedName>
        <fullName evidence="2">Uncharacterized protein</fullName>
    </submittedName>
</protein>
<reference evidence="2" key="1">
    <citation type="submission" date="2015-04" db="UniProtKB">
        <authorList>
            <consortium name="EnsemblPlants"/>
        </authorList>
    </citation>
    <scope>IDENTIFICATION</scope>
</reference>
<evidence type="ECO:0000313" key="2">
    <source>
        <dbReference type="EnsemblPlants" id="OGLUM02G10860.1"/>
    </source>
</evidence>
<keyword evidence="3" id="KW-1185">Reference proteome</keyword>
<proteinExistence type="predicted"/>
<evidence type="ECO:0000313" key="3">
    <source>
        <dbReference type="Proteomes" id="UP000026961"/>
    </source>
</evidence>
<dbReference type="AlphaFoldDB" id="A0A0D9YQ04"/>